<comment type="caution">
    <text evidence="11">The sequence shown here is derived from an EMBL/GenBank/DDBJ whole genome shotgun (WGS) entry which is preliminary data.</text>
</comment>
<dbReference type="FunFam" id="3.40.190.10:FF:000024">
    <property type="entry name" value="Glutamate receptor, ionotropic, delta 1"/>
    <property type="match status" value="1"/>
</dbReference>
<dbReference type="Pfam" id="PF00060">
    <property type="entry name" value="Lig_chan"/>
    <property type="match status" value="1"/>
</dbReference>
<keyword evidence="8" id="KW-0325">Glycoprotein</keyword>
<evidence type="ECO:0000256" key="9">
    <source>
        <dbReference type="ARBA" id="ARBA00023286"/>
    </source>
</evidence>
<evidence type="ECO:0000256" key="8">
    <source>
        <dbReference type="ARBA" id="ARBA00023180"/>
    </source>
</evidence>
<sequence length="504" mass="56470">MAPRHFFISTILAVVVTIAMAKIPINKHLKVVTIETEPWMMIDPNKTGLAAYSGYMADYVRRLSDITGFSYEFYPAPDGRYGSKNETTGEYDGMIGEVIKKNAHFAAGPISITSHREIGVNFVQPFVHTGNTILIRKPSKAEVGASRLTGFTVLQPFSTGLWLISIAAFFLTALFLWLLNNYDPYEYGVRATLGHATEREAETFGIQGSLWYAFTTLQWQGFERSPHSVAAKVLSGFWFVYVTLTLLTYTGSLVNCLSIIGAAPPPQRHHIINSIEELFSQNPLKVDFGWLKGGATDSYFQNKRGPMYDVVRAYIDQTNNTVATVEEGLKRVREENYAFIVELSFAKTYINQKPCNLITVGDTFSKRGYGIPIGHEISDEILEPFHQATLEMNQNGEFDALERKWFVDRGDCWSENANAEGMLKPAETTWFTQGKGAQGVIPITIPMFWGPLTILCCGMVIAAAAFIGEVLYYKYKGRDYERAKRFKGLPQQDSMTPEGDLEIS</sequence>
<keyword evidence="10" id="KW-0407">Ion channel</keyword>
<keyword evidence="3" id="KW-0812">Transmembrane</keyword>
<dbReference type="GO" id="GO:0016020">
    <property type="term" value="C:membrane"/>
    <property type="evidence" value="ECO:0007669"/>
    <property type="project" value="UniProtKB-SubCell"/>
</dbReference>
<keyword evidence="5" id="KW-0406">Ion transport</keyword>
<dbReference type="Pfam" id="PF10613">
    <property type="entry name" value="Lig_chan-Glu_bd"/>
    <property type="match status" value="1"/>
</dbReference>
<dbReference type="AlphaFoldDB" id="A0A8J1U370"/>
<dbReference type="SMART" id="SM00918">
    <property type="entry name" value="Lig_chan-Glu_bd"/>
    <property type="match status" value="1"/>
</dbReference>
<evidence type="ECO:0000256" key="3">
    <source>
        <dbReference type="ARBA" id="ARBA00022692"/>
    </source>
</evidence>
<organism evidence="11 12">
    <name type="scientific">Owenia fusiformis</name>
    <name type="common">Polychaete worm</name>
    <dbReference type="NCBI Taxonomy" id="6347"/>
    <lineage>
        <taxon>Eukaryota</taxon>
        <taxon>Metazoa</taxon>
        <taxon>Spiralia</taxon>
        <taxon>Lophotrochozoa</taxon>
        <taxon>Annelida</taxon>
        <taxon>Polychaeta</taxon>
        <taxon>Sedentaria</taxon>
        <taxon>Canalipalpata</taxon>
        <taxon>Sabellida</taxon>
        <taxon>Oweniida</taxon>
        <taxon>Oweniidae</taxon>
        <taxon>Owenia</taxon>
    </lineage>
</organism>
<dbReference type="EMBL" id="CAIIXF020000006">
    <property type="protein sequence ID" value="CAH1786111.1"/>
    <property type="molecule type" value="Genomic_DNA"/>
</dbReference>
<keyword evidence="7" id="KW-0675">Receptor</keyword>
<accession>A0A8J1U370</accession>
<dbReference type="InterPro" id="IPR015683">
    <property type="entry name" value="Ionotropic_Glu_rcpt"/>
</dbReference>
<keyword evidence="9" id="KW-1071">Ligand-gated ion channel</keyword>
<dbReference type="Gene3D" id="3.40.190.10">
    <property type="entry name" value="Periplasmic binding protein-like II"/>
    <property type="match status" value="3"/>
</dbReference>
<keyword evidence="12" id="KW-1185">Reference proteome</keyword>
<evidence type="ECO:0000256" key="10">
    <source>
        <dbReference type="ARBA" id="ARBA00023303"/>
    </source>
</evidence>
<gene>
    <name evidence="11" type="ORF">OFUS_LOCUS12071</name>
</gene>
<comment type="subcellular location">
    <subcellularLocation>
        <location evidence="1">Membrane</location>
        <topology evidence="1">Multi-pass membrane protein</topology>
    </subcellularLocation>
</comment>
<evidence type="ECO:0000256" key="4">
    <source>
        <dbReference type="ARBA" id="ARBA00022989"/>
    </source>
</evidence>
<dbReference type="InterPro" id="IPR001320">
    <property type="entry name" value="Iontro_rcpt_C"/>
</dbReference>
<keyword evidence="4" id="KW-1133">Transmembrane helix</keyword>
<evidence type="ECO:0000256" key="7">
    <source>
        <dbReference type="ARBA" id="ARBA00023170"/>
    </source>
</evidence>
<protein>
    <submittedName>
        <fullName evidence="11">Uncharacterized protein</fullName>
    </submittedName>
</protein>
<evidence type="ECO:0000313" key="11">
    <source>
        <dbReference type="EMBL" id="CAH1786111.1"/>
    </source>
</evidence>
<evidence type="ECO:0000256" key="1">
    <source>
        <dbReference type="ARBA" id="ARBA00004141"/>
    </source>
</evidence>
<dbReference type="InterPro" id="IPR019594">
    <property type="entry name" value="Glu/Gly-bd"/>
</dbReference>
<dbReference type="Gene3D" id="1.10.287.70">
    <property type="match status" value="1"/>
</dbReference>
<evidence type="ECO:0000256" key="6">
    <source>
        <dbReference type="ARBA" id="ARBA00023136"/>
    </source>
</evidence>
<name>A0A8J1U370_OWEFU</name>
<reference evidence="11" key="1">
    <citation type="submission" date="2022-03" db="EMBL/GenBank/DDBJ databases">
        <authorList>
            <person name="Martin C."/>
        </authorList>
    </citation>
    <scope>NUCLEOTIDE SEQUENCE</scope>
</reference>
<dbReference type="GO" id="GO:0015276">
    <property type="term" value="F:ligand-gated monoatomic ion channel activity"/>
    <property type="evidence" value="ECO:0007669"/>
    <property type="project" value="InterPro"/>
</dbReference>
<evidence type="ECO:0000256" key="5">
    <source>
        <dbReference type="ARBA" id="ARBA00023065"/>
    </source>
</evidence>
<keyword evidence="2" id="KW-0813">Transport</keyword>
<evidence type="ECO:0000313" key="12">
    <source>
        <dbReference type="Proteomes" id="UP000749559"/>
    </source>
</evidence>
<proteinExistence type="predicted"/>
<dbReference type="Proteomes" id="UP000749559">
    <property type="component" value="Unassembled WGS sequence"/>
</dbReference>
<keyword evidence="6" id="KW-0472">Membrane</keyword>
<evidence type="ECO:0000256" key="2">
    <source>
        <dbReference type="ARBA" id="ARBA00022448"/>
    </source>
</evidence>
<dbReference type="PANTHER" id="PTHR18966">
    <property type="entry name" value="IONOTROPIC GLUTAMATE RECEPTOR"/>
    <property type="match status" value="1"/>
</dbReference>
<dbReference type="SMART" id="SM00079">
    <property type="entry name" value="PBPe"/>
    <property type="match status" value="1"/>
</dbReference>
<dbReference type="SUPFAM" id="SSF53850">
    <property type="entry name" value="Periplasmic binding protein-like II"/>
    <property type="match status" value="1"/>
</dbReference>
<dbReference type="OrthoDB" id="5984008at2759"/>